<keyword evidence="14" id="KW-1185">Reference proteome</keyword>
<dbReference type="EMBL" id="MTKQ01000112">
    <property type="protein sequence ID" value="RWX48331.1"/>
    <property type="molecule type" value="Genomic_DNA"/>
</dbReference>
<sequence>MASVVVVGTQWGDEGKGKIVDLLTNHADYIVRFQGGNNAGHTLVVEGKKYVFHIIPSGILYEDKMCMIGNGVIVDPGVLLSEMDELSGKGLPVTPDRLMISENAHLIMPYHQMLDQAREAALSKGEKIGTTGRGIGPCYMDKVGRVGMKAGDLLDGQQFLEKLRSNVEEKNFFLTKQYNAEPASFDRIQEQFEAFAERLTPFIGNVSMVLDKARKAGENILFEGAQGTQLDIDHGTYPFVTSSNTVAGNACIGSGFGPAHIDEVIGILKAYTTRVGEGPFPSELPEGDVVGDQLQEKGGEFGATTGRRRRCGWLDMVVANDAVRLNGLTGLAITKLDVLSGQPVLKVGTHYEVEGQRYDCMPGNIRKTALAQPVYDEMAGWDEDITAVRDFDDLPQQARDYVKRIEDMSGVAPVIVSVGPDRAETLLLRNPFEK</sequence>
<protein>
    <recommendedName>
        <fullName evidence="8 10">Adenylosuccinate synthetase</fullName>
        <shortName evidence="8">AMPSase</shortName>
        <shortName evidence="8">AdSS</shortName>
        <ecNumber evidence="8 10">6.3.4.4</ecNumber>
    </recommendedName>
    <alternativeName>
        <fullName evidence="8">IMP--aspartate ligase</fullName>
    </alternativeName>
</protein>
<evidence type="ECO:0000256" key="6">
    <source>
        <dbReference type="ARBA" id="ARBA00022842"/>
    </source>
</evidence>
<dbReference type="GO" id="GO:0000287">
    <property type="term" value="F:magnesium ion binding"/>
    <property type="evidence" value="ECO:0007669"/>
    <property type="project" value="UniProtKB-UniRule"/>
</dbReference>
<feature type="binding site" evidence="8">
    <location>
        <position position="309"/>
    </location>
    <ligand>
        <name>GTP</name>
        <dbReference type="ChEBI" id="CHEBI:37565"/>
    </ligand>
</feature>
<dbReference type="NCBIfam" id="TIGR00184">
    <property type="entry name" value="purA"/>
    <property type="match status" value="1"/>
</dbReference>
<dbReference type="GO" id="GO:0005737">
    <property type="term" value="C:cytoplasm"/>
    <property type="evidence" value="ECO:0007669"/>
    <property type="project" value="UniProtKB-SubCell"/>
</dbReference>
<evidence type="ECO:0000256" key="3">
    <source>
        <dbReference type="ARBA" id="ARBA00022723"/>
    </source>
</evidence>
<dbReference type="Gene3D" id="1.10.300.10">
    <property type="entry name" value="Adenylosuccinate Synthetase, subunit A, domain 2"/>
    <property type="match status" value="1"/>
</dbReference>
<keyword evidence="8" id="KW-0963">Cytoplasm</keyword>
<feature type="binding site" evidence="8">
    <location>
        <position position="40"/>
    </location>
    <ligand>
        <name>Mg(2+)</name>
        <dbReference type="ChEBI" id="CHEBI:18420"/>
    </ligand>
</feature>
<comment type="catalytic activity">
    <reaction evidence="8 10">
        <text>IMP + L-aspartate + GTP = N(6)-(1,2-dicarboxyethyl)-AMP + GDP + phosphate + 2 H(+)</text>
        <dbReference type="Rhea" id="RHEA:15753"/>
        <dbReference type="ChEBI" id="CHEBI:15378"/>
        <dbReference type="ChEBI" id="CHEBI:29991"/>
        <dbReference type="ChEBI" id="CHEBI:37565"/>
        <dbReference type="ChEBI" id="CHEBI:43474"/>
        <dbReference type="ChEBI" id="CHEBI:57567"/>
        <dbReference type="ChEBI" id="CHEBI:58053"/>
        <dbReference type="ChEBI" id="CHEBI:58189"/>
        <dbReference type="EC" id="6.3.4.4"/>
    </reaction>
</comment>
<dbReference type="EMBL" id="MTKS01000210">
    <property type="protein sequence ID" value="RWX51106.1"/>
    <property type="molecule type" value="Genomic_DNA"/>
</dbReference>
<dbReference type="AlphaFoldDB" id="A0A444JDE7"/>
<comment type="function">
    <text evidence="8">Plays an important role in the de novo pathway of purine nucleotide biosynthesis. Catalyzes the first committed step in the biosynthesis of AMP from IMP.</text>
</comment>
<feature type="binding site" evidence="8">
    <location>
        <begin position="417"/>
        <end position="419"/>
    </location>
    <ligand>
        <name>GTP</name>
        <dbReference type="ChEBI" id="CHEBI:37565"/>
    </ligand>
</feature>
<evidence type="ECO:0000256" key="10">
    <source>
        <dbReference type="RuleBase" id="RU000520"/>
    </source>
</evidence>
<dbReference type="PANTHER" id="PTHR11846">
    <property type="entry name" value="ADENYLOSUCCINATE SYNTHETASE"/>
    <property type="match status" value="1"/>
</dbReference>
<keyword evidence="6 8" id="KW-0460">Magnesium</keyword>
<dbReference type="PANTHER" id="PTHR11846:SF0">
    <property type="entry name" value="ADENYLOSUCCINATE SYNTHETASE"/>
    <property type="match status" value="1"/>
</dbReference>
<dbReference type="Pfam" id="PF00709">
    <property type="entry name" value="Adenylsucc_synt"/>
    <property type="match status" value="1"/>
</dbReference>
<dbReference type="UniPathway" id="UPA00075">
    <property type="reaction ID" value="UER00335"/>
</dbReference>
<keyword evidence="7 8" id="KW-0342">GTP-binding</keyword>
<dbReference type="FunFam" id="1.10.300.10:FF:000001">
    <property type="entry name" value="Adenylosuccinate synthetase"/>
    <property type="match status" value="1"/>
</dbReference>
<evidence type="ECO:0000313" key="12">
    <source>
        <dbReference type="EMBL" id="RWX51106.1"/>
    </source>
</evidence>
<reference evidence="13 14" key="1">
    <citation type="submission" date="2017-01" db="EMBL/GenBank/DDBJ databases">
        <title>The cable genome- insights into the physiology and evolution of filamentous bacteria capable of sulfide oxidation via long distance electron transfer.</title>
        <authorList>
            <person name="Schreiber L."/>
            <person name="Bjerg J.T."/>
            <person name="Boggild A."/>
            <person name="Van De Vossenberg J."/>
            <person name="Meysman F."/>
            <person name="Nielsen L.P."/>
            <person name="Schramm A."/>
            <person name="Kjeldsen K.U."/>
        </authorList>
    </citation>
    <scope>NUCLEOTIDE SEQUENCE [LARGE SCALE GENOMIC DNA]</scope>
    <source>
        <strain evidence="11">A2</strain>
        <strain evidence="12">A5</strain>
    </source>
</reference>
<feature type="binding site" evidence="8">
    <location>
        <begin position="303"/>
        <end position="309"/>
    </location>
    <ligand>
        <name>substrate</name>
    </ligand>
</feature>
<dbReference type="InterPro" id="IPR018220">
    <property type="entry name" value="Adenylosuccin_syn_GTP-bd"/>
</dbReference>
<feature type="binding site" evidence="8">
    <location>
        <begin position="40"/>
        <end position="42"/>
    </location>
    <ligand>
        <name>GTP</name>
        <dbReference type="ChEBI" id="CHEBI:37565"/>
    </ligand>
</feature>
<dbReference type="SUPFAM" id="SSF52540">
    <property type="entry name" value="P-loop containing nucleoside triphosphate hydrolases"/>
    <property type="match status" value="1"/>
</dbReference>
<comment type="pathway">
    <text evidence="8 10">Purine metabolism; AMP biosynthesis via de novo pathway; AMP from IMP: step 1/2.</text>
</comment>
<dbReference type="InterPro" id="IPR027417">
    <property type="entry name" value="P-loop_NTPase"/>
</dbReference>
<evidence type="ECO:0000313" key="11">
    <source>
        <dbReference type="EMBL" id="RWX48331.1"/>
    </source>
</evidence>
<dbReference type="GO" id="GO:0004019">
    <property type="term" value="F:adenylosuccinate synthase activity"/>
    <property type="evidence" value="ECO:0007669"/>
    <property type="project" value="UniProtKB-UniRule"/>
</dbReference>
<feature type="binding site" description="in other chain" evidence="8">
    <location>
        <begin position="13"/>
        <end position="16"/>
    </location>
    <ligand>
        <name>IMP</name>
        <dbReference type="ChEBI" id="CHEBI:58053"/>
        <note>ligand shared between dimeric partners</note>
    </ligand>
</feature>
<feature type="binding site" description="in other chain" evidence="8">
    <location>
        <position position="226"/>
    </location>
    <ligand>
        <name>IMP</name>
        <dbReference type="ChEBI" id="CHEBI:58053"/>
        <note>ligand shared between dimeric partners</note>
    </ligand>
</feature>
<feature type="active site" evidence="9">
    <location>
        <position position="142"/>
    </location>
</feature>
<feature type="binding site" description="in other chain" evidence="8">
    <location>
        <position position="241"/>
    </location>
    <ligand>
        <name>IMP</name>
        <dbReference type="ChEBI" id="CHEBI:58053"/>
        <note>ligand shared between dimeric partners</note>
    </ligand>
</feature>
<keyword evidence="3 8" id="KW-0479">Metal-binding</keyword>
<evidence type="ECO:0000256" key="8">
    <source>
        <dbReference type="HAMAP-Rule" id="MF_00011"/>
    </source>
</evidence>
<dbReference type="PROSITE" id="PS00513">
    <property type="entry name" value="ADENYLOSUCCIN_SYN_2"/>
    <property type="match status" value="1"/>
</dbReference>
<dbReference type="GO" id="GO:0005525">
    <property type="term" value="F:GTP binding"/>
    <property type="evidence" value="ECO:0007669"/>
    <property type="project" value="UniProtKB-UniRule"/>
</dbReference>
<evidence type="ECO:0000256" key="7">
    <source>
        <dbReference type="ARBA" id="ARBA00023134"/>
    </source>
</evidence>
<evidence type="ECO:0000256" key="2">
    <source>
        <dbReference type="ARBA" id="ARBA00022598"/>
    </source>
</evidence>
<evidence type="ECO:0000256" key="9">
    <source>
        <dbReference type="PROSITE-ProRule" id="PRU10134"/>
    </source>
</evidence>
<organism evidence="12 14">
    <name type="scientific">Candidatus Electrothrix marina</name>
    <dbReference type="NCBI Taxonomy" id="1859130"/>
    <lineage>
        <taxon>Bacteria</taxon>
        <taxon>Pseudomonadati</taxon>
        <taxon>Thermodesulfobacteriota</taxon>
        <taxon>Desulfobulbia</taxon>
        <taxon>Desulfobulbales</taxon>
        <taxon>Desulfobulbaceae</taxon>
        <taxon>Candidatus Electrothrix</taxon>
    </lineage>
</organism>
<dbReference type="Proteomes" id="UP000286862">
    <property type="component" value="Unassembled WGS sequence"/>
</dbReference>
<feature type="binding site" description="in other chain" evidence="8">
    <location>
        <position position="307"/>
    </location>
    <ligand>
        <name>IMP</name>
        <dbReference type="ChEBI" id="CHEBI:58053"/>
        <note>ligand shared between dimeric partners</note>
    </ligand>
</feature>
<feature type="binding site" evidence="8">
    <location>
        <position position="13"/>
    </location>
    <ligand>
        <name>Mg(2+)</name>
        <dbReference type="ChEBI" id="CHEBI:18420"/>
    </ligand>
</feature>
<feature type="active site" description="Proton acceptor" evidence="8">
    <location>
        <position position="13"/>
    </location>
</feature>
<dbReference type="InterPro" id="IPR033128">
    <property type="entry name" value="Adenylosuccin_syn_Lys_AS"/>
</dbReference>
<dbReference type="InterPro" id="IPR001114">
    <property type="entry name" value="Adenylosuccinate_synthetase"/>
</dbReference>
<evidence type="ECO:0000256" key="5">
    <source>
        <dbReference type="ARBA" id="ARBA00022755"/>
    </source>
</evidence>
<dbReference type="NCBIfam" id="NF002223">
    <property type="entry name" value="PRK01117.1"/>
    <property type="match status" value="1"/>
</dbReference>
<comment type="cofactor">
    <cofactor evidence="8">
        <name>Mg(2+)</name>
        <dbReference type="ChEBI" id="CHEBI:18420"/>
    </cofactor>
    <text evidence="8">Binds 1 Mg(2+) ion per subunit.</text>
</comment>
<accession>A0A444JDE7</accession>
<evidence type="ECO:0000313" key="14">
    <source>
        <dbReference type="Proteomes" id="UP000288892"/>
    </source>
</evidence>
<keyword evidence="4 8" id="KW-0547">Nucleotide-binding</keyword>
<keyword evidence="2 8" id="KW-0436">Ligase</keyword>
<evidence type="ECO:0000256" key="1">
    <source>
        <dbReference type="ARBA" id="ARBA00011738"/>
    </source>
</evidence>
<dbReference type="EC" id="6.3.4.4" evidence="8 10"/>
<feature type="binding site" description="in other chain" evidence="8">
    <location>
        <begin position="38"/>
        <end position="41"/>
    </location>
    <ligand>
        <name>IMP</name>
        <dbReference type="ChEBI" id="CHEBI:58053"/>
        <note>ligand shared between dimeric partners</note>
    </ligand>
</feature>
<gene>
    <name evidence="8" type="primary">purA</name>
    <name evidence="11" type="ORF">VT99_11122</name>
    <name evidence="12" type="ORF">VU01_12105</name>
</gene>
<dbReference type="HAMAP" id="MF_00011">
    <property type="entry name" value="Adenylosucc_synth"/>
    <property type="match status" value="1"/>
</dbReference>
<dbReference type="CDD" id="cd03108">
    <property type="entry name" value="AdSS"/>
    <property type="match status" value="1"/>
</dbReference>
<dbReference type="PROSITE" id="PS01266">
    <property type="entry name" value="ADENYLOSUCCIN_SYN_1"/>
    <property type="match status" value="1"/>
</dbReference>
<dbReference type="Proteomes" id="UP000288892">
    <property type="component" value="Unassembled WGS sequence"/>
</dbReference>
<comment type="caution">
    <text evidence="12">The sequence shown here is derived from an EMBL/GenBank/DDBJ whole genome shotgun (WGS) entry which is preliminary data.</text>
</comment>
<dbReference type="SMART" id="SM00788">
    <property type="entry name" value="Adenylsucc_synt"/>
    <property type="match status" value="1"/>
</dbReference>
<evidence type="ECO:0000313" key="13">
    <source>
        <dbReference type="Proteomes" id="UP000286862"/>
    </source>
</evidence>
<dbReference type="InterPro" id="IPR042110">
    <property type="entry name" value="Adenylosuccinate_synth_dom2"/>
</dbReference>
<dbReference type="InterPro" id="IPR042109">
    <property type="entry name" value="Adenylosuccinate_synth_dom1"/>
</dbReference>
<dbReference type="Gene3D" id="3.90.170.10">
    <property type="entry name" value="Adenylosuccinate Synthetase, subunit A, domain 3"/>
    <property type="match status" value="1"/>
</dbReference>
<dbReference type="FunFam" id="3.90.170.10:FF:000001">
    <property type="entry name" value="Adenylosuccinate synthetase"/>
    <property type="match status" value="1"/>
</dbReference>
<comment type="similarity">
    <text evidence="8 10">Belongs to the adenylosuccinate synthetase family.</text>
</comment>
<dbReference type="Gene3D" id="3.40.440.10">
    <property type="entry name" value="Adenylosuccinate Synthetase, subunit A, domain 1"/>
    <property type="match status" value="1"/>
</dbReference>
<feature type="active site" description="Proton donor" evidence="8">
    <location>
        <position position="41"/>
    </location>
</feature>
<feature type="binding site" evidence="8">
    <location>
        <begin position="12"/>
        <end position="18"/>
    </location>
    <ligand>
        <name>GTP</name>
        <dbReference type="ChEBI" id="CHEBI:37565"/>
    </ligand>
</feature>
<dbReference type="GO" id="GO:0044208">
    <property type="term" value="P:'de novo' AMP biosynthetic process"/>
    <property type="evidence" value="ECO:0007669"/>
    <property type="project" value="UniProtKB-UniRule"/>
</dbReference>
<keyword evidence="5 8" id="KW-0658">Purine biosynthesis</keyword>
<feature type="binding site" evidence="8">
    <location>
        <begin position="335"/>
        <end position="337"/>
    </location>
    <ligand>
        <name>GTP</name>
        <dbReference type="ChEBI" id="CHEBI:37565"/>
    </ligand>
</feature>
<comment type="subcellular location">
    <subcellularLocation>
        <location evidence="8">Cytoplasm</location>
    </subcellularLocation>
</comment>
<dbReference type="GO" id="GO:0046040">
    <property type="term" value="P:IMP metabolic process"/>
    <property type="evidence" value="ECO:0007669"/>
    <property type="project" value="TreeGrafter"/>
</dbReference>
<feature type="binding site" evidence="8">
    <location>
        <position position="145"/>
    </location>
    <ligand>
        <name>IMP</name>
        <dbReference type="ChEBI" id="CHEBI:58053"/>
        <note>ligand shared between dimeric partners</note>
    </ligand>
</feature>
<feature type="binding site" description="in other chain" evidence="8">
    <location>
        <position position="131"/>
    </location>
    <ligand>
        <name>IMP</name>
        <dbReference type="ChEBI" id="CHEBI:58053"/>
        <note>ligand shared between dimeric partners</note>
    </ligand>
</feature>
<evidence type="ECO:0000256" key="4">
    <source>
        <dbReference type="ARBA" id="ARBA00022741"/>
    </source>
</evidence>
<dbReference type="InterPro" id="IPR042111">
    <property type="entry name" value="Adenylosuccinate_synth_dom3"/>
</dbReference>
<comment type="subunit">
    <text evidence="1 8">Homodimer.</text>
</comment>
<name>A0A444JDE7_9BACT</name>
<proteinExistence type="inferred from homology"/>